<dbReference type="PATRIC" id="fig|1360.108.peg.308"/>
<reference evidence="2" key="1">
    <citation type="submission" date="2015-10" db="EMBL/GenBank/DDBJ databases">
        <title>Draft Genome Sequences of 11 Lactococcus lactis subspecies cremoris strains.</title>
        <authorList>
            <person name="Wels M."/>
            <person name="Backus L."/>
            <person name="Boekhorst J."/>
            <person name="Dijkstra A."/>
            <person name="Beerthuizen M."/>
            <person name="Kelly W."/>
            <person name="Siezen R."/>
            <person name="Bachmann H."/>
            <person name="Van Hijum S."/>
        </authorList>
    </citation>
    <scope>NUCLEOTIDE SEQUENCE [LARGE SCALE GENOMIC DNA]</scope>
    <source>
        <strain evidence="2">N42</strain>
    </source>
</reference>
<dbReference type="Proteomes" id="UP000052991">
    <property type="component" value="Unassembled WGS sequence"/>
</dbReference>
<proteinExistence type="predicted"/>
<sequence length="63" mass="6713">MNPKTTNIIVFSIIALVLLFIIPLIAVVVIYAVTTGIESSAGTFDSIISLGSYELEILSEGKI</sequence>
<evidence type="ECO:0000313" key="2">
    <source>
        <dbReference type="Proteomes" id="UP000052991"/>
    </source>
</evidence>
<evidence type="ECO:0000313" key="1">
    <source>
        <dbReference type="EMBL" id="KSU27059.1"/>
    </source>
</evidence>
<comment type="caution">
    <text evidence="1">The sequence shown here is derived from an EMBL/GenBank/DDBJ whole genome shotgun (WGS) entry which is preliminary data.</text>
</comment>
<gene>
    <name evidence="1" type="ORF">N42_1308</name>
</gene>
<protein>
    <submittedName>
        <fullName evidence="1">Uncharacterized protein</fullName>
    </submittedName>
</protein>
<dbReference type="RefSeq" id="WP_058212867.1">
    <property type="nucleotide sequence ID" value="NZ_CAKMBS010000007.1"/>
</dbReference>
<name>A0A0V8DP82_LACLL</name>
<dbReference type="EMBL" id="LKLW01000078">
    <property type="protein sequence ID" value="KSU27059.1"/>
    <property type="molecule type" value="Genomic_DNA"/>
</dbReference>
<dbReference type="AlphaFoldDB" id="A0A0V8DP82"/>
<organism evidence="1 2">
    <name type="scientific">Lactococcus lactis subsp. lactis</name>
    <name type="common">Streptococcus lactis</name>
    <dbReference type="NCBI Taxonomy" id="1360"/>
    <lineage>
        <taxon>Bacteria</taxon>
        <taxon>Bacillati</taxon>
        <taxon>Bacillota</taxon>
        <taxon>Bacilli</taxon>
        <taxon>Lactobacillales</taxon>
        <taxon>Streptococcaceae</taxon>
        <taxon>Lactococcus</taxon>
    </lineage>
</organism>
<accession>A0A0V8DP82</accession>